<evidence type="ECO:0000256" key="2">
    <source>
        <dbReference type="ARBA" id="ARBA00004370"/>
    </source>
</evidence>
<dbReference type="AlphaFoldDB" id="A0AAV5QJ48"/>
<protein>
    <submittedName>
        <fullName evidence="8">Put7 protein</fullName>
    </submittedName>
</protein>
<dbReference type="PANTHER" id="PTHR14360:SF12">
    <property type="entry name" value="MOZ PROTEIN REPRESENTS A CHROMATIN-ASSOCIATED ACETYLTRANSFERASE"/>
    <property type="match status" value="1"/>
</dbReference>
<dbReference type="RefSeq" id="XP_064851863.1">
    <property type="nucleotide sequence ID" value="XM_064995791.1"/>
</dbReference>
<evidence type="ECO:0000256" key="6">
    <source>
        <dbReference type="ARBA" id="ARBA00023128"/>
    </source>
</evidence>
<dbReference type="PANTHER" id="PTHR14360">
    <property type="entry name" value="PROTEIN FMP32, MITOCHONDRIAL"/>
    <property type="match status" value="1"/>
</dbReference>
<evidence type="ECO:0000256" key="7">
    <source>
        <dbReference type="ARBA" id="ARBA00023136"/>
    </source>
</evidence>
<name>A0AAV5QJ48_9ASCO</name>
<dbReference type="GeneID" id="90072842"/>
<evidence type="ECO:0000256" key="3">
    <source>
        <dbReference type="ARBA" id="ARBA00022692"/>
    </source>
</evidence>
<keyword evidence="5" id="KW-0175">Coiled coil</keyword>
<keyword evidence="4" id="KW-1133">Transmembrane helix</keyword>
<reference evidence="8 9" key="1">
    <citation type="journal article" date="2023" name="Elife">
        <title>Identification of key yeast species and microbe-microbe interactions impacting larval growth of Drosophila in the wild.</title>
        <authorList>
            <person name="Mure A."/>
            <person name="Sugiura Y."/>
            <person name="Maeda R."/>
            <person name="Honda K."/>
            <person name="Sakurai N."/>
            <person name="Takahashi Y."/>
            <person name="Watada M."/>
            <person name="Katoh T."/>
            <person name="Gotoh A."/>
            <person name="Gotoh Y."/>
            <person name="Taniguchi I."/>
            <person name="Nakamura K."/>
            <person name="Hayashi T."/>
            <person name="Katayama T."/>
            <person name="Uemura T."/>
            <person name="Hattori Y."/>
        </authorList>
    </citation>
    <scope>NUCLEOTIDE SEQUENCE [LARGE SCALE GENOMIC DNA]</scope>
    <source>
        <strain evidence="8 9">SC-9</strain>
    </source>
</reference>
<keyword evidence="6" id="KW-0496">Mitochondrion</keyword>
<keyword evidence="9" id="KW-1185">Reference proteome</keyword>
<evidence type="ECO:0000313" key="8">
    <source>
        <dbReference type="EMBL" id="GMM34863.1"/>
    </source>
</evidence>
<evidence type="ECO:0000256" key="5">
    <source>
        <dbReference type="ARBA" id="ARBA00023054"/>
    </source>
</evidence>
<organism evidence="8 9">
    <name type="scientific">Saccharomycopsis crataegensis</name>
    <dbReference type="NCBI Taxonomy" id="43959"/>
    <lineage>
        <taxon>Eukaryota</taxon>
        <taxon>Fungi</taxon>
        <taxon>Dikarya</taxon>
        <taxon>Ascomycota</taxon>
        <taxon>Saccharomycotina</taxon>
        <taxon>Saccharomycetes</taxon>
        <taxon>Saccharomycopsidaceae</taxon>
        <taxon>Saccharomycopsis</taxon>
    </lineage>
</organism>
<dbReference type="InterPro" id="IPR024461">
    <property type="entry name" value="CCDC90-like"/>
</dbReference>
<dbReference type="GO" id="GO:0005739">
    <property type="term" value="C:mitochondrion"/>
    <property type="evidence" value="ECO:0007669"/>
    <property type="project" value="UniProtKB-SubCell"/>
</dbReference>
<dbReference type="Gene3D" id="1.20.5.340">
    <property type="match status" value="1"/>
</dbReference>
<proteinExistence type="predicted"/>
<comment type="subcellular location">
    <subcellularLocation>
        <location evidence="2">Membrane</location>
    </subcellularLocation>
    <subcellularLocation>
        <location evidence="1">Mitochondrion</location>
    </subcellularLocation>
</comment>
<evidence type="ECO:0000256" key="4">
    <source>
        <dbReference type="ARBA" id="ARBA00022989"/>
    </source>
</evidence>
<dbReference type="GO" id="GO:0016020">
    <property type="term" value="C:membrane"/>
    <property type="evidence" value="ECO:0007669"/>
    <property type="project" value="UniProtKB-SubCell"/>
</dbReference>
<evidence type="ECO:0000313" key="9">
    <source>
        <dbReference type="Proteomes" id="UP001360560"/>
    </source>
</evidence>
<gene>
    <name evidence="8" type="ORF">DASC09_021880</name>
</gene>
<accession>A0AAV5QJ48</accession>
<dbReference type="Proteomes" id="UP001360560">
    <property type="component" value="Unassembled WGS sequence"/>
</dbReference>
<keyword evidence="7" id="KW-0472">Membrane</keyword>
<comment type="caution">
    <text evidence="8">The sequence shown here is derived from an EMBL/GenBank/DDBJ whole genome shotgun (WGS) entry which is preliminary data.</text>
</comment>
<keyword evidence="3" id="KW-0812">Transmembrane</keyword>
<dbReference type="Pfam" id="PF07798">
    <property type="entry name" value="CCDC90-like"/>
    <property type="match status" value="1"/>
</dbReference>
<evidence type="ECO:0000256" key="1">
    <source>
        <dbReference type="ARBA" id="ARBA00004173"/>
    </source>
</evidence>
<sequence>MSLLTHQALGNTLFNTIKVTYRAAVTRKFGNHPLRCLQMTSHQVQSTPSFINTGNSITSGNTNDLIKNEDSQPLINSETSLECDADMGSEEGSEAPFPTHYIDTLEVYKELVSAGFTDLQSRRIIQITEQNLVSNLDCMIQKCAPKKDLENENYLFEAASSELSVEIKRSREQHLNKLRGGINILDRELNSVTDELNDLMISCKNECEVAINDHKSDNGLAQKQLNIKIREVENKINSRLISELKFSVENLRWSLTRRGIFCILSVAASVLLAVTGSKFLNQVEQEEVIEVTNTSSRDDFVKDNDEFPKENYECST</sequence>
<dbReference type="EMBL" id="BTFZ01000004">
    <property type="protein sequence ID" value="GMM34863.1"/>
    <property type="molecule type" value="Genomic_DNA"/>
</dbReference>